<name>K0RPP9_THAOC</name>
<sequence length="180" mass="20446">PVLCNDYGLAMQYYSVARLADPHQLLQAPYDCMHIADAKYPNHKTGHRSVHSGARDRTAVSFALQIETETLDCPPRHPPGSLHSADNASSGRHGGGDDVARPSGLALGVWTHFGDPRRKLRRRRRLRRQRSSNLPSRRPRRGGRAVHELQRRMAVDPYTLAGDLHDRWAHLYRRLKQVKV</sequence>
<reference evidence="2 3" key="1">
    <citation type="journal article" date="2012" name="Genome Biol.">
        <title>Genome and low-iron response of an oceanic diatom adapted to chronic iron limitation.</title>
        <authorList>
            <person name="Lommer M."/>
            <person name="Specht M."/>
            <person name="Roy A.S."/>
            <person name="Kraemer L."/>
            <person name="Andreson R."/>
            <person name="Gutowska M.A."/>
            <person name="Wolf J."/>
            <person name="Bergner S.V."/>
            <person name="Schilhabel M.B."/>
            <person name="Klostermeier U.C."/>
            <person name="Beiko R.G."/>
            <person name="Rosenstiel P."/>
            <person name="Hippler M."/>
            <person name="Laroche J."/>
        </authorList>
    </citation>
    <scope>NUCLEOTIDE SEQUENCE [LARGE SCALE GENOMIC DNA]</scope>
    <source>
        <strain evidence="2 3">CCMP1005</strain>
    </source>
</reference>
<dbReference type="EMBL" id="AGNL01033362">
    <property type="protein sequence ID" value="EJK55728.1"/>
    <property type="molecule type" value="Genomic_DNA"/>
</dbReference>
<dbReference type="AlphaFoldDB" id="K0RPP9"/>
<feature type="region of interest" description="Disordered" evidence="1">
    <location>
        <begin position="71"/>
        <end position="100"/>
    </location>
</feature>
<accession>K0RPP9</accession>
<evidence type="ECO:0000313" key="3">
    <source>
        <dbReference type="Proteomes" id="UP000266841"/>
    </source>
</evidence>
<feature type="non-terminal residue" evidence="2">
    <location>
        <position position="1"/>
    </location>
</feature>
<evidence type="ECO:0000313" key="2">
    <source>
        <dbReference type="EMBL" id="EJK55728.1"/>
    </source>
</evidence>
<gene>
    <name evidence="2" type="ORF">THAOC_24508</name>
</gene>
<keyword evidence="3" id="KW-1185">Reference proteome</keyword>
<proteinExistence type="predicted"/>
<dbReference type="Proteomes" id="UP000266841">
    <property type="component" value="Unassembled WGS sequence"/>
</dbReference>
<feature type="compositionally biased region" description="Basic residues" evidence="1">
    <location>
        <begin position="119"/>
        <end position="130"/>
    </location>
</feature>
<comment type="caution">
    <text evidence="2">The sequence shown here is derived from an EMBL/GenBank/DDBJ whole genome shotgun (WGS) entry which is preliminary data.</text>
</comment>
<evidence type="ECO:0000256" key="1">
    <source>
        <dbReference type="SAM" id="MobiDB-lite"/>
    </source>
</evidence>
<organism evidence="2 3">
    <name type="scientific">Thalassiosira oceanica</name>
    <name type="common">Marine diatom</name>
    <dbReference type="NCBI Taxonomy" id="159749"/>
    <lineage>
        <taxon>Eukaryota</taxon>
        <taxon>Sar</taxon>
        <taxon>Stramenopiles</taxon>
        <taxon>Ochrophyta</taxon>
        <taxon>Bacillariophyta</taxon>
        <taxon>Coscinodiscophyceae</taxon>
        <taxon>Thalassiosirophycidae</taxon>
        <taxon>Thalassiosirales</taxon>
        <taxon>Thalassiosiraceae</taxon>
        <taxon>Thalassiosira</taxon>
    </lineage>
</organism>
<protein>
    <submittedName>
        <fullName evidence="2">Uncharacterized protein</fullName>
    </submittedName>
</protein>
<feature type="region of interest" description="Disordered" evidence="1">
    <location>
        <begin position="119"/>
        <end position="149"/>
    </location>
</feature>